<dbReference type="Pfam" id="PF00732">
    <property type="entry name" value="GMC_oxred_N"/>
    <property type="match status" value="1"/>
</dbReference>
<dbReference type="PROSITE" id="PS00221">
    <property type="entry name" value="MIP"/>
    <property type="match status" value="1"/>
</dbReference>
<evidence type="ECO:0000313" key="8">
    <source>
        <dbReference type="EMBL" id="QCL97890.1"/>
    </source>
</evidence>
<sequence length="531" mass="58039">MRGGDVFVGTQGDFQTKPDVVIIGSGVGGSSVALRLAATGARILIVERGEKLPNEPENADAEAVFVQSRYRTTDLYRDETGRTYRPGQYYYVGGHTKFYGTAMFRFRDRDFREVEHEDGVSPAWPVSYADLEPFYTEAERLFGVRGRAGDDPTEPPRSAPYIHPPVPHEPVIGRVAKGFERLGLSPFHMPSAIDYGPGGLCRRCGTCDAFVCRFDAKGDAETRLLRPALKHPNVSLLTGARVRRLIADADGKHIAAAEIERAGEITTIEAPLFVLSAGAINSALILLRSASEQNPNGLANSSGVVGRYLMNHHLSGLMGLLPFTVNDTRFPKTVSLNDFYSGTPGDAAARGNVQMLGNIQGPMIRAAYPWMPGPLANLLARHSVDFLVMSEDTQKYDSRVKPLGENGAEVIYRPGDREAHQRFVRHMRSLLRKNGFPIVLGHSFGIEAPSHQCGTVRMGYDPKEAALNSFCRAFDHPNLYVVDAGFFPSSAALNPALTVAAQALRVGDHIRESRFPSLRGHISSTENNHAP</sequence>
<dbReference type="AlphaFoldDB" id="A0A4D7Z778"/>
<accession>A0A4D7Z778</accession>
<dbReference type="EMBL" id="CP039924">
    <property type="protein sequence ID" value="QCL97890.1"/>
    <property type="molecule type" value="Genomic_DNA"/>
</dbReference>
<evidence type="ECO:0000259" key="7">
    <source>
        <dbReference type="Pfam" id="PF05199"/>
    </source>
</evidence>
<dbReference type="InterPro" id="IPR000172">
    <property type="entry name" value="GMC_OxRdtase_N"/>
</dbReference>
<protein>
    <submittedName>
        <fullName evidence="8">GMC family oxidoreductase</fullName>
    </submittedName>
</protein>
<evidence type="ECO:0000259" key="6">
    <source>
        <dbReference type="Pfam" id="PF00890"/>
    </source>
</evidence>
<keyword evidence="3" id="KW-0274">FAD</keyword>
<dbReference type="InterPro" id="IPR022357">
    <property type="entry name" value="MIP_CS"/>
</dbReference>
<organism evidence="8 9">
    <name type="scientific">Agrobacterium tumefaciens</name>
    <dbReference type="NCBI Taxonomy" id="358"/>
    <lineage>
        <taxon>Bacteria</taxon>
        <taxon>Pseudomonadati</taxon>
        <taxon>Pseudomonadota</taxon>
        <taxon>Alphaproteobacteria</taxon>
        <taxon>Hyphomicrobiales</taxon>
        <taxon>Rhizobiaceae</taxon>
        <taxon>Rhizobium/Agrobacterium group</taxon>
        <taxon>Agrobacterium</taxon>
        <taxon>Agrobacterium tumefaciens complex</taxon>
    </lineage>
</organism>
<evidence type="ECO:0000256" key="1">
    <source>
        <dbReference type="ARBA" id="ARBA00010790"/>
    </source>
</evidence>
<dbReference type="Pfam" id="PF00890">
    <property type="entry name" value="FAD_binding_2"/>
    <property type="match status" value="1"/>
</dbReference>
<dbReference type="InterPro" id="IPR007867">
    <property type="entry name" value="GMC_OxRtase_C"/>
</dbReference>
<keyword evidence="8" id="KW-0614">Plasmid</keyword>
<dbReference type="InterPro" id="IPR036188">
    <property type="entry name" value="FAD/NAD-bd_sf"/>
</dbReference>
<keyword evidence="4" id="KW-0560">Oxidoreductase</keyword>
<dbReference type="Gene3D" id="3.50.50.60">
    <property type="entry name" value="FAD/NAD(P)-binding domain"/>
    <property type="match status" value="2"/>
</dbReference>
<comment type="similarity">
    <text evidence="1">Belongs to the GMC oxidoreductase family.</text>
</comment>
<proteinExistence type="inferred from homology"/>
<evidence type="ECO:0000256" key="2">
    <source>
        <dbReference type="ARBA" id="ARBA00022630"/>
    </source>
</evidence>
<dbReference type="SUPFAM" id="SSF51905">
    <property type="entry name" value="FAD/NAD(P)-binding domain"/>
    <property type="match status" value="1"/>
</dbReference>
<dbReference type="InterPro" id="IPR003953">
    <property type="entry name" value="FAD-dep_OxRdtase_2_FAD-bd"/>
</dbReference>
<evidence type="ECO:0000259" key="5">
    <source>
        <dbReference type="Pfam" id="PF00732"/>
    </source>
</evidence>
<evidence type="ECO:0000313" key="9">
    <source>
        <dbReference type="Proteomes" id="UP000298649"/>
    </source>
</evidence>
<keyword evidence="2" id="KW-0285">Flavoprotein</keyword>
<gene>
    <name evidence="8" type="ORF">CFBP7129_27315</name>
</gene>
<name>A0A4D7Z778_AGRTU</name>
<feature type="domain" description="Glucose-methanol-choline oxidoreductase C-terminal" evidence="7">
    <location>
        <begin position="415"/>
        <end position="503"/>
    </location>
</feature>
<evidence type="ECO:0000256" key="3">
    <source>
        <dbReference type="ARBA" id="ARBA00022827"/>
    </source>
</evidence>
<dbReference type="GO" id="GO:0050660">
    <property type="term" value="F:flavin adenine dinucleotide binding"/>
    <property type="evidence" value="ECO:0007669"/>
    <property type="project" value="InterPro"/>
</dbReference>
<dbReference type="PANTHER" id="PTHR46056">
    <property type="entry name" value="LONG-CHAIN-ALCOHOL OXIDASE"/>
    <property type="match status" value="1"/>
</dbReference>
<dbReference type="Proteomes" id="UP000298649">
    <property type="component" value="Plasmid pAtCFBP7129a"/>
</dbReference>
<dbReference type="PANTHER" id="PTHR46056:SF12">
    <property type="entry name" value="LONG-CHAIN-ALCOHOL OXIDASE"/>
    <property type="match status" value="1"/>
</dbReference>
<geneLocation type="plasmid" evidence="9">
    <name>patcfbp7129a</name>
</geneLocation>
<dbReference type="Pfam" id="PF05199">
    <property type="entry name" value="GMC_oxred_C"/>
    <property type="match status" value="1"/>
</dbReference>
<dbReference type="GO" id="GO:0016614">
    <property type="term" value="F:oxidoreductase activity, acting on CH-OH group of donors"/>
    <property type="evidence" value="ECO:0007669"/>
    <property type="project" value="InterPro"/>
</dbReference>
<feature type="domain" description="FAD-dependent oxidoreductase 2 FAD-binding" evidence="6">
    <location>
        <begin position="19"/>
        <end position="51"/>
    </location>
</feature>
<reference evidence="8 9" key="1">
    <citation type="submission" date="2019-04" db="EMBL/GenBank/DDBJ databases">
        <title>Complete genome sequence of Agrobacterium tumefaciens CFBP7129.</title>
        <authorList>
            <person name="Haryono M."/>
            <person name="Lin Y.-C."/>
            <person name="Lai E.-M."/>
            <person name="Kuo C.-H."/>
        </authorList>
    </citation>
    <scope>NUCLEOTIDE SEQUENCE [LARGE SCALE GENOMIC DNA]</scope>
    <source>
        <strain evidence="8 9">CFBP7129</strain>
        <plasmid evidence="9">patcfbp7129a</plasmid>
    </source>
</reference>
<feature type="domain" description="Glucose-methanol-choline oxidoreductase N-terminal" evidence="5">
    <location>
        <begin position="92"/>
        <end position="312"/>
    </location>
</feature>
<evidence type="ECO:0000256" key="4">
    <source>
        <dbReference type="ARBA" id="ARBA00023002"/>
    </source>
</evidence>